<dbReference type="EMBL" id="MH669274">
    <property type="protein sequence ID" value="AXY81310.1"/>
    <property type="molecule type" value="Genomic_DNA"/>
</dbReference>
<name>A0A385IEH2_9CAUD</name>
<evidence type="ECO:0000259" key="1">
    <source>
        <dbReference type="Pfam" id="PF13392"/>
    </source>
</evidence>
<dbReference type="Pfam" id="PF13392">
    <property type="entry name" value="HNH_3"/>
    <property type="match status" value="1"/>
</dbReference>
<sequence>MNWNDILVYINGELFWKVTVASRGIAGKKVGNLNSDGYLCFNYKGKSYKVHRVIWEMHNGPIPKGMQIDHLDHNRVNNLLSNFRLVDSRTNTRNQKKRVTNSSGVTGVYWHKRDSIWYAAISDGTRLVSLGTFADKQDAIDARKAAEKLYGYHPNHGAP</sequence>
<feature type="domain" description="HNH nuclease" evidence="1">
    <location>
        <begin position="48"/>
        <end position="93"/>
    </location>
</feature>
<dbReference type="Gene3D" id="3.90.75.20">
    <property type="match status" value="1"/>
</dbReference>
<dbReference type="InterPro" id="IPR003615">
    <property type="entry name" value="HNH_nuc"/>
</dbReference>
<dbReference type="GO" id="GO:0003677">
    <property type="term" value="F:DNA binding"/>
    <property type="evidence" value="ECO:0007669"/>
    <property type="project" value="InterPro"/>
</dbReference>
<dbReference type="SUPFAM" id="SSF54171">
    <property type="entry name" value="DNA-binding domain"/>
    <property type="match status" value="1"/>
</dbReference>
<accession>A0A385IEH2</accession>
<dbReference type="Proteomes" id="UP000261755">
    <property type="component" value="Segment"/>
</dbReference>
<dbReference type="InterPro" id="IPR016177">
    <property type="entry name" value="DNA-bd_dom_sf"/>
</dbReference>
<reference evidence="3" key="1">
    <citation type="submission" date="2018-07" db="EMBL/GenBank/DDBJ databases">
        <authorList>
            <person name="Liu G."/>
            <person name="Sun H."/>
            <person name="Ren H."/>
            <person name="Pan Q."/>
        </authorList>
    </citation>
    <scope>NUCLEOTIDE SEQUENCE [LARGE SCALE GENOMIC DNA]</scope>
</reference>
<evidence type="ECO:0000313" key="2">
    <source>
        <dbReference type="EMBL" id="AXY81310.1"/>
    </source>
</evidence>
<proteinExistence type="predicted"/>
<organism evidence="2 3">
    <name type="scientific">Escherichia phage PD38</name>
    <dbReference type="NCBI Taxonomy" id="2316016"/>
    <lineage>
        <taxon>Viruses</taxon>
        <taxon>Duplodnaviria</taxon>
        <taxon>Heunggongvirae</taxon>
        <taxon>Uroviricota</taxon>
        <taxon>Caudoviricetes</taxon>
        <taxon>Schitoviridae</taxon>
        <taxon>Enquatrovirinae</taxon>
        <taxon>Gamaleyavirus</taxon>
        <taxon>Gamaleyavirus Bp4</taxon>
    </lineage>
</organism>
<dbReference type="SUPFAM" id="SSF54060">
    <property type="entry name" value="His-Me finger endonucleases"/>
    <property type="match status" value="1"/>
</dbReference>
<dbReference type="InterPro" id="IPR044925">
    <property type="entry name" value="His-Me_finger_sf"/>
</dbReference>
<evidence type="ECO:0000313" key="3">
    <source>
        <dbReference type="Proteomes" id="UP000261755"/>
    </source>
</evidence>
<protein>
    <recommendedName>
        <fullName evidence="1">HNH nuclease domain-containing protein</fullName>
    </recommendedName>
</protein>